<sequence>RAGSLFLLSELPYLHPFEFPFGLNRRQNTQ</sequence>
<protein>
    <submittedName>
        <fullName evidence="1">Uncharacterized protein</fullName>
    </submittedName>
</protein>
<name>A0A9W7AHN8_9STRA</name>
<keyword evidence="2" id="KW-1185">Reference proteome</keyword>
<proteinExistence type="predicted"/>
<evidence type="ECO:0000313" key="2">
    <source>
        <dbReference type="Proteomes" id="UP001165082"/>
    </source>
</evidence>
<reference evidence="1" key="1">
    <citation type="submission" date="2022-07" db="EMBL/GenBank/DDBJ databases">
        <title>Genome analysis of Parmales, a sister group of diatoms, reveals the evolutionary specialization of diatoms from phago-mixotrophs to photoautotrophs.</title>
        <authorList>
            <person name="Ban H."/>
            <person name="Sato S."/>
            <person name="Yoshikawa S."/>
            <person name="Kazumasa Y."/>
            <person name="Nakamura Y."/>
            <person name="Ichinomiya M."/>
            <person name="Saitoh K."/>
            <person name="Sato N."/>
            <person name="Blanc-Mathieu R."/>
            <person name="Endo H."/>
            <person name="Kuwata A."/>
            <person name="Ogata H."/>
        </authorList>
    </citation>
    <scope>NUCLEOTIDE SEQUENCE</scope>
</reference>
<dbReference type="EMBL" id="BRXZ01002687">
    <property type="protein sequence ID" value="GMH67945.1"/>
    <property type="molecule type" value="Genomic_DNA"/>
</dbReference>
<organism evidence="1 2">
    <name type="scientific">Triparma retinervis</name>
    <dbReference type="NCBI Taxonomy" id="2557542"/>
    <lineage>
        <taxon>Eukaryota</taxon>
        <taxon>Sar</taxon>
        <taxon>Stramenopiles</taxon>
        <taxon>Ochrophyta</taxon>
        <taxon>Bolidophyceae</taxon>
        <taxon>Parmales</taxon>
        <taxon>Triparmaceae</taxon>
        <taxon>Triparma</taxon>
    </lineage>
</organism>
<evidence type="ECO:0000313" key="1">
    <source>
        <dbReference type="EMBL" id="GMH67945.1"/>
    </source>
</evidence>
<comment type="caution">
    <text evidence="1">The sequence shown here is derived from an EMBL/GenBank/DDBJ whole genome shotgun (WGS) entry which is preliminary data.</text>
</comment>
<dbReference type="Proteomes" id="UP001165082">
    <property type="component" value="Unassembled WGS sequence"/>
</dbReference>
<accession>A0A9W7AHN8</accession>
<gene>
    <name evidence="1" type="ORF">TrRE_jg12468</name>
</gene>
<feature type="non-terminal residue" evidence="1">
    <location>
        <position position="1"/>
    </location>
</feature>
<dbReference type="AlphaFoldDB" id="A0A9W7AHN8"/>